<protein>
    <recommendedName>
        <fullName evidence="3">DUF2188 domain-containing protein</fullName>
    </recommendedName>
</protein>
<accession>A0ABQ3FZM3</accession>
<evidence type="ECO:0008006" key="3">
    <source>
        <dbReference type="Google" id="ProtNLM"/>
    </source>
</evidence>
<gene>
    <name evidence="1" type="ORF">GCM10007320_15440</name>
</gene>
<reference evidence="2" key="1">
    <citation type="journal article" date="2019" name="Int. J. Syst. Evol. Microbiol.">
        <title>The Global Catalogue of Microorganisms (GCM) 10K type strain sequencing project: providing services to taxonomists for standard genome sequencing and annotation.</title>
        <authorList>
            <consortium name="The Broad Institute Genomics Platform"/>
            <consortium name="The Broad Institute Genome Sequencing Center for Infectious Disease"/>
            <person name="Wu L."/>
            <person name="Ma J."/>
        </authorList>
    </citation>
    <scope>NUCLEOTIDE SEQUENCE [LARGE SCALE GENOMIC DNA]</scope>
    <source>
        <strain evidence="2">KCTC 23314</strain>
    </source>
</reference>
<comment type="caution">
    <text evidence="1">The sequence shown here is derived from an EMBL/GenBank/DDBJ whole genome shotgun (WGS) entry which is preliminary data.</text>
</comment>
<dbReference type="EMBL" id="BMYK01000003">
    <property type="protein sequence ID" value="GHC76316.1"/>
    <property type="molecule type" value="Genomic_DNA"/>
</dbReference>
<organism evidence="1 2">
    <name type="scientific">Pseudorhodoferax aquiterrae</name>
    <dbReference type="NCBI Taxonomy" id="747304"/>
    <lineage>
        <taxon>Bacteria</taxon>
        <taxon>Pseudomonadati</taxon>
        <taxon>Pseudomonadota</taxon>
        <taxon>Betaproteobacteria</taxon>
        <taxon>Burkholderiales</taxon>
        <taxon>Comamonadaceae</taxon>
    </lineage>
</organism>
<name>A0ABQ3FZM3_9BURK</name>
<dbReference type="RefSeq" id="WP_189686365.1">
    <property type="nucleotide sequence ID" value="NZ_BMYK01000003.1"/>
</dbReference>
<evidence type="ECO:0000313" key="1">
    <source>
        <dbReference type="EMBL" id="GHC76316.1"/>
    </source>
</evidence>
<evidence type="ECO:0000313" key="2">
    <source>
        <dbReference type="Proteomes" id="UP000626210"/>
    </source>
</evidence>
<proteinExistence type="predicted"/>
<dbReference type="Proteomes" id="UP000626210">
    <property type="component" value="Unassembled WGS sequence"/>
</dbReference>
<keyword evidence="2" id="KW-1185">Reference proteome</keyword>
<sequence>MPLPALRSLALTVQEYRSGEYRWVVLERFAEDEPFEVLLAAEESCATYGDALANGTAVLSALADDNMAIGPRVNEEEQPVFVQTDRPGLYELRDDEDK</sequence>